<reference evidence="4 5" key="1">
    <citation type="submission" date="2024-11" db="EMBL/GenBank/DDBJ databases">
        <title>Chromosome-level genome assembly of the freshwater bivalve Anodonta woodiana.</title>
        <authorList>
            <person name="Chen X."/>
        </authorList>
    </citation>
    <scope>NUCLEOTIDE SEQUENCE [LARGE SCALE GENOMIC DNA]</scope>
    <source>
        <strain evidence="4">MN2024</strain>
        <tissue evidence="4">Gills</tissue>
    </source>
</reference>
<protein>
    <submittedName>
        <fullName evidence="4">Uncharacterized protein</fullName>
    </submittedName>
</protein>
<proteinExistence type="inferred from homology"/>
<evidence type="ECO:0000313" key="4">
    <source>
        <dbReference type="EMBL" id="KAL3871451.1"/>
    </source>
</evidence>
<dbReference type="GO" id="GO:0005737">
    <property type="term" value="C:cytoplasm"/>
    <property type="evidence" value="ECO:0007669"/>
    <property type="project" value="UniProtKB-ARBA"/>
</dbReference>
<dbReference type="InterPro" id="IPR027417">
    <property type="entry name" value="P-loop_NTPase"/>
</dbReference>
<feature type="transmembrane region" description="Helical" evidence="3">
    <location>
        <begin position="200"/>
        <end position="218"/>
    </location>
</feature>
<comment type="caution">
    <text evidence="4">The sequence shown here is derived from an EMBL/GenBank/DDBJ whole genome shotgun (WGS) entry which is preliminary data.</text>
</comment>
<comment type="similarity">
    <text evidence="1">Belongs to the ClpA/ClpB family. Torsin subfamily.</text>
</comment>
<feature type="region of interest" description="Disordered" evidence="2">
    <location>
        <begin position="1"/>
        <end position="29"/>
    </location>
</feature>
<dbReference type="InterPro" id="IPR010448">
    <property type="entry name" value="Torsin"/>
</dbReference>
<keyword evidence="3" id="KW-0812">Transmembrane</keyword>
<feature type="region of interest" description="Disordered" evidence="2">
    <location>
        <begin position="124"/>
        <end position="145"/>
    </location>
</feature>
<evidence type="ECO:0000256" key="1">
    <source>
        <dbReference type="ARBA" id="ARBA00006235"/>
    </source>
</evidence>
<dbReference type="EMBL" id="JBJQND010000007">
    <property type="protein sequence ID" value="KAL3871451.1"/>
    <property type="molecule type" value="Genomic_DNA"/>
</dbReference>
<dbReference type="Gene3D" id="3.40.50.300">
    <property type="entry name" value="P-loop containing nucleotide triphosphate hydrolases"/>
    <property type="match status" value="1"/>
</dbReference>
<gene>
    <name evidence="4" type="ORF">ACJMK2_039448</name>
</gene>
<dbReference type="SUPFAM" id="SSF52540">
    <property type="entry name" value="P-loop containing nucleoside triphosphate hydrolases"/>
    <property type="match status" value="1"/>
</dbReference>
<keyword evidence="3" id="KW-0472">Membrane</keyword>
<evidence type="ECO:0000313" key="5">
    <source>
        <dbReference type="Proteomes" id="UP001634394"/>
    </source>
</evidence>
<evidence type="ECO:0000256" key="2">
    <source>
        <dbReference type="SAM" id="MobiDB-lite"/>
    </source>
</evidence>
<dbReference type="Proteomes" id="UP001634394">
    <property type="component" value="Unassembled WGS sequence"/>
</dbReference>
<organism evidence="4 5">
    <name type="scientific">Sinanodonta woodiana</name>
    <name type="common">Chinese pond mussel</name>
    <name type="synonym">Anodonta woodiana</name>
    <dbReference type="NCBI Taxonomy" id="1069815"/>
    <lineage>
        <taxon>Eukaryota</taxon>
        <taxon>Metazoa</taxon>
        <taxon>Spiralia</taxon>
        <taxon>Lophotrochozoa</taxon>
        <taxon>Mollusca</taxon>
        <taxon>Bivalvia</taxon>
        <taxon>Autobranchia</taxon>
        <taxon>Heteroconchia</taxon>
        <taxon>Palaeoheterodonta</taxon>
        <taxon>Unionida</taxon>
        <taxon>Unionoidea</taxon>
        <taxon>Unionidae</taxon>
        <taxon>Unioninae</taxon>
        <taxon>Sinanodonta</taxon>
    </lineage>
</organism>
<evidence type="ECO:0000256" key="3">
    <source>
        <dbReference type="SAM" id="Phobius"/>
    </source>
</evidence>
<keyword evidence="5" id="KW-1185">Reference proteome</keyword>
<dbReference type="GO" id="GO:0012505">
    <property type="term" value="C:endomembrane system"/>
    <property type="evidence" value="ECO:0007669"/>
    <property type="project" value="UniProtKB-ARBA"/>
</dbReference>
<accession>A0ABD3WDK1</accession>
<feature type="region of interest" description="Disordered" evidence="2">
    <location>
        <begin position="168"/>
        <end position="192"/>
    </location>
</feature>
<dbReference type="Pfam" id="PF06309">
    <property type="entry name" value="Torsin"/>
    <property type="match status" value="1"/>
</dbReference>
<keyword evidence="3" id="KW-1133">Transmembrane helix</keyword>
<feature type="compositionally biased region" description="Basic and acidic residues" evidence="2">
    <location>
        <begin position="170"/>
        <end position="192"/>
    </location>
</feature>
<sequence length="510" mass="58372">MSDEESMEISYSGGGFSPRNESPMATETEWDKFSRSTDCVSGSFSFTNVPTDDRVIRTDLTPVTRTSETIGVYNVSNCTLPVGASPTVPTGAFAFSAKRWKTLDLGNLSCEEFIKGNIRSLTDGKATNRDSVNPNHGKEHKRLKKRHTIHSTQLTEFNNQDIYANRRKSEKFEKRQKSDDEPSSKRKKLEKESFSQRPSMLLIFTIICASIMAVYFVVNFQTQNSRPCYLPLVQIDQLRRNLTNYVFGQHIATNLIVSMLKNYSVISGDGQAHISLPSSLVLSFHGWTGVGKNFVSRFIVKSFPYSSVFWYLVPHHFAHDSQSKEHKENLITWLTGNMTQCGVNIFIFDEMDKATIGVREGIHHALSELRTGGKSTDYSQSFNLFILLSNSKAYQINEYFFSQIVLGRDRFTIQLEEFQDVFMKNFEIEWFSEYLKIGLIDRFVPFLPLDETHVRHCVERELLQHGLQTQSDNFIDQILKELSFFEPGGKNVKFSLTGCKKVEDKVHLYT</sequence>
<name>A0ABD3WDK1_SINWO</name>
<dbReference type="PANTHER" id="PTHR10760:SF2">
    <property type="entry name" value="LD13476P-RELATED"/>
    <property type="match status" value="1"/>
</dbReference>
<dbReference type="PANTHER" id="PTHR10760">
    <property type="entry name" value="TORSIN"/>
    <property type="match status" value="1"/>
</dbReference>
<dbReference type="AlphaFoldDB" id="A0ABD3WDK1"/>